<keyword evidence="1" id="KW-0472">Membrane</keyword>
<reference evidence="2 3" key="2">
    <citation type="submission" date="2021-08" db="EMBL/GenBank/DDBJ databases">
        <title>Massilia sp. R798.</title>
        <authorList>
            <person name="Baek J.H."/>
            <person name="Jung H.S."/>
            <person name="Kim K.R."/>
            <person name="Jeon C.O."/>
        </authorList>
    </citation>
    <scope>NUCLEOTIDE SEQUENCE [LARGE SCALE GENOMIC DNA]</scope>
    <source>
        <strain evidence="2 3">R798</strain>
    </source>
</reference>
<feature type="transmembrane region" description="Helical" evidence="1">
    <location>
        <begin position="28"/>
        <end position="45"/>
    </location>
</feature>
<gene>
    <name evidence="2" type="ORF">I4X03_022850</name>
</gene>
<protein>
    <submittedName>
        <fullName evidence="2">Uncharacterized protein</fullName>
    </submittedName>
</protein>
<keyword evidence="1" id="KW-1133">Transmembrane helix</keyword>
<evidence type="ECO:0000313" key="2">
    <source>
        <dbReference type="EMBL" id="MBZ2210113.1"/>
    </source>
</evidence>
<keyword evidence="3" id="KW-1185">Reference proteome</keyword>
<feature type="transmembrane region" description="Helical" evidence="1">
    <location>
        <begin position="99"/>
        <end position="118"/>
    </location>
</feature>
<dbReference type="Proteomes" id="UP000809349">
    <property type="component" value="Unassembled WGS sequence"/>
</dbReference>
<reference evidence="2 3" key="1">
    <citation type="submission" date="2021-01" db="EMBL/GenBank/DDBJ databases">
        <authorList>
            <person name="Ruan W."/>
            <person name="Khan S.A."/>
            <person name="Jeon C.O."/>
        </authorList>
    </citation>
    <scope>NUCLEOTIDE SEQUENCE [LARGE SCALE GENOMIC DNA]</scope>
    <source>
        <strain evidence="2 3">R798</strain>
    </source>
</reference>
<evidence type="ECO:0000256" key="1">
    <source>
        <dbReference type="SAM" id="Phobius"/>
    </source>
</evidence>
<comment type="caution">
    <text evidence="2">The sequence shown here is derived from an EMBL/GenBank/DDBJ whole genome shotgun (WGS) entry which is preliminary data.</text>
</comment>
<proteinExistence type="predicted"/>
<evidence type="ECO:0000313" key="3">
    <source>
        <dbReference type="Proteomes" id="UP000809349"/>
    </source>
</evidence>
<name>A0ABS7SVX8_9BURK</name>
<dbReference type="EMBL" id="JAFBIL020000018">
    <property type="protein sequence ID" value="MBZ2210113.1"/>
    <property type="molecule type" value="Genomic_DNA"/>
</dbReference>
<sequence length="134" mass="14651">MASIGQSRRPINSTADAQQLARWGNMDFLYYGVFFVVYGFAFWHYSRSVAKRRVAALTDRLQFGAGLRILSFLGLLFLAIAPPLTELFVRLSYGRLDDVAFLAFGSAWLVSALPGVLAGRCVLKAGGIDPDEGA</sequence>
<feature type="transmembrane region" description="Helical" evidence="1">
    <location>
        <begin position="65"/>
        <end position="84"/>
    </location>
</feature>
<organism evidence="2 3">
    <name type="scientific">Massilia soli</name>
    <dbReference type="NCBI Taxonomy" id="2792854"/>
    <lineage>
        <taxon>Bacteria</taxon>
        <taxon>Pseudomonadati</taxon>
        <taxon>Pseudomonadota</taxon>
        <taxon>Betaproteobacteria</taxon>
        <taxon>Burkholderiales</taxon>
        <taxon>Oxalobacteraceae</taxon>
        <taxon>Telluria group</taxon>
        <taxon>Massilia</taxon>
    </lineage>
</organism>
<accession>A0ABS7SVX8</accession>
<keyword evidence="1" id="KW-0812">Transmembrane</keyword>